<dbReference type="Proteomes" id="UP000050280">
    <property type="component" value="Unassembled WGS sequence"/>
</dbReference>
<keyword evidence="3" id="KW-1185">Reference proteome</keyword>
<proteinExistence type="predicted"/>
<keyword evidence="1" id="KW-0812">Transmembrane</keyword>
<gene>
    <name evidence="2" type="ORF">I595_1786</name>
</gene>
<keyword evidence="1" id="KW-0472">Membrane</keyword>
<dbReference type="RefSeq" id="WP_054558933.1">
    <property type="nucleotide sequence ID" value="NZ_LDJX01000003.1"/>
</dbReference>
<evidence type="ECO:0000313" key="3">
    <source>
        <dbReference type="Proteomes" id="UP000050280"/>
    </source>
</evidence>
<dbReference type="STRING" id="1300341.I595_1786"/>
<dbReference type="OrthoDB" id="1202744at2"/>
<keyword evidence="1" id="KW-1133">Transmembrane helix</keyword>
<organism evidence="2 3">
    <name type="scientific">Croceitalea dokdonensis DOKDO 023</name>
    <dbReference type="NCBI Taxonomy" id="1300341"/>
    <lineage>
        <taxon>Bacteria</taxon>
        <taxon>Pseudomonadati</taxon>
        <taxon>Bacteroidota</taxon>
        <taxon>Flavobacteriia</taxon>
        <taxon>Flavobacteriales</taxon>
        <taxon>Flavobacteriaceae</taxon>
        <taxon>Croceitalea</taxon>
    </lineage>
</organism>
<feature type="transmembrane region" description="Helical" evidence="1">
    <location>
        <begin position="76"/>
        <end position="97"/>
    </location>
</feature>
<reference evidence="2 3" key="1">
    <citation type="submission" date="2015-09" db="EMBL/GenBank/DDBJ databases">
        <title>Genome sequence of the marine flavobacterium Croceitalea dokdonensis DOKDO 023 that contains proton- and sodium-pumping rhodopsins.</title>
        <authorList>
            <person name="Kwon S.-K."/>
            <person name="Lee H.K."/>
            <person name="Kwak M.-J."/>
            <person name="Kim J.F."/>
        </authorList>
    </citation>
    <scope>NUCLEOTIDE SEQUENCE [LARGE SCALE GENOMIC DNA]</scope>
    <source>
        <strain evidence="2 3">DOKDO 023</strain>
    </source>
</reference>
<evidence type="ECO:0000256" key="1">
    <source>
        <dbReference type="SAM" id="Phobius"/>
    </source>
</evidence>
<accession>A0A0P7A628</accession>
<evidence type="ECO:0000313" key="2">
    <source>
        <dbReference type="EMBL" id="KPM32137.1"/>
    </source>
</evidence>
<evidence type="ECO:0008006" key="4">
    <source>
        <dbReference type="Google" id="ProtNLM"/>
    </source>
</evidence>
<name>A0A0P7A628_9FLAO</name>
<dbReference type="AlphaFoldDB" id="A0A0P7A628"/>
<sequence length="116" mass="12800">MGIIEALDNTSSEAAEKGQAYVKTTKKYYELKVFQQLAIFSSSASKWAIYGGLCTLGLIFLAVAAALALSQYFNNAALGFLSIGLLFFLILGIALVYRKKIEQKVIQKLSENFFDQ</sequence>
<comment type="caution">
    <text evidence="2">The sequence shown here is derived from an EMBL/GenBank/DDBJ whole genome shotgun (WGS) entry which is preliminary data.</text>
</comment>
<feature type="transmembrane region" description="Helical" evidence="1">
    <location>
        <begin position="47"/>
        <end position="70"/>
    </location>
</feature>
<dbReference type="PATRIC" id="fig|1300341.3.peg.1970"/>
<protein>
    <recommendedName>
        <fullName evidence="4">Competence protein</fullName>
    </recommendedName>
</protein>
<dbReference type="EMBL" id="LDJX01000003">
    <property type="protein sequence ID" value="KPM32137.1"/>
    <property type="molecule type" value="Genomic_DNA"/>
</dbReference>